<organism evidence="3 4">
    <name type="scientific">Aquabacterium olei</name>
    <dbReference type="NCBI Taxonomy" id="1296669"/>
    <lineage>
        <taxon>Bacteria</taxon>
        <taxon>Pseudomonadati</taxon>
        <taxon>Pseudomonadota</taxon>
        <taxon>Betaproteobacteria</taxon>
        <taxon>Burkholderiales</taxon>
        <taxon>Aquabacterium</taxon>
    </lineage>
</organism>
<keyword evidence="1" id="KW-0328">Glycosyltransferase</keyword>
<keyword evidence="2 3" id="KW-0808">Transferase</keyword>
<dbReference type="GO" id="GO:0005829">
    <property type="term" value="C:cytosol"/>
    <property type="evidence" value="ECO:0007669"/>
    <property type="project" value="TreeGrafter"/>
</dbReference>
<dbReference type="SUPFAM" id="SSF53756">
    <property type="entry name" value="UDP-Glycosyltransferase/glycogen phosphorylase"/>
    <property type="match status" value="1"/>
</dbReference>
<dbReference type="GO" id="GO:0009244">
    <property type="term" value="P:lipopolysaccharide core region biosynthetic process"/>
    <property type="evidence" value="ECO:0007669"/>
    <property type="project" value="TreeGrafter"/>
</dbReference>
<dbReference type="PANTHER" id="PTHR30160">
    <property type="entry name" value="TETRAACYLDISACCHARIDE 4'-KINASE-RELATED"/>
    <property type="match status" value="1"/>
</dbReference>
<sequence length="320" mass="34552">MSTPRTVSSPRPLIVRLCNMVGDVVLGLPALHLLQSHGWDLHLYGKGWAPKLLAGECWPCTTRAGSLGERIAQLKSLRAQCQAQDATFDQRINTLVMPNSFSSAFEARWAGLRPAGYRGDGRSLLLRPAWRRDPPAHALEGFWGLACRLTGHRGTPPTHIQLKVSETDQAEADRLLAAQGLTPGFICIVPYAAGDVDGKDKRWPDFTAFTEALAQRTPQRIVTCPGPGEEDVAQAHPAALILPKLGLGTYLGVLKRAGLVVSNDTGPAHMAAAVGTPVLSVLGPTKPGQWRPWGPQNRIATGSDGRLWPTVDEVLREVRA</sequence>
<accession>A0A2U8FTI9</accession>
<dbReference type="InterPro" id="IPR051199">
    <property type="entry name" value="LPS_LOS_Heptosyltrfase"/>
</dbReference>
<dbReference type="InterPro" id="IPR002201">
    <property type="entry name" value="Glyco_trans_9"/>
</dbReference>
<dbReference type="Gene3D" id="3.40.50.2000">
    <property type="entry name" value="Glycogen Phosphorylase B"/>
    <property type="match status" value="2"/>
</dbReference>
<proteinExistence type="predicted"/>
<reference evidence="3 4" key="1">
    <citation type="submission" date="2018-05" db="EMBL/GenBank/DDBJ databases">
        <title>complete genome sequence of Aquabacterium olei NBRC 110486.</title>
        <authorList>
            <person name="Tang B."/>
            <person name="Chang J."/>
            <person name="Zhang L."/>
            <person name="Yang H."/>
        </authorList>
    </citation>
    <scope>NUCLEOTIDE SEQUENCE [LARGE SCALE GENOMIC DNA]</scope>
    <source>
        <strain evidence="3 4">NBRC 110486</strain>
    </source>
</reference>
<name>A0A2U8FTI9_9BURK</name>
<protein>
    <submittedName>
        <fullName evidence="3">Heptosyltransferase</fullName>
    </submittedName>
</protein>
<dbReference type="AlphaFoldDB" id="A0A2U8FTI9"/>
<dbReference type="Pfam" id="PF01075">
    <property type="entry name" value="Glyco_transf_9"/>
    <property type="match status" value="1"/>
</dbReference>
<evidence type="ECO:0000313" key="3">
    <source>
        <dbReference type="EMBL" id="AWI54363.1"/>
    </source>
</evidence>
<evidence type="ECO:0000256" key="2">
    <source>
        <dbReference type="ARBA" id="ARBA00022679"/>
    </source>
</evidence>
<dbReference type="EMBL" id="CP029210">
    <property type="protein sequence ID" value="AWI54363.1"/>
    <property type="molecule type" value="Genomic_DNA"/>
</dbReference>
<dbReference type="KEGG" id="aon:DEH84_13725"/>
<gene>
    <name evidence="3" type="ORF">DEH84_13725</name>
</gene>
<dbReference type="CDD" id="cd03789">
    <property type="entry name" value="GT9_LPS_heptosyltransferase"/>
    <property type="match status" value="1"/>
</dbReference>
<evidence type="ECO:0000256" key="1">
    <source>
        <dbReference type="ARBA" id="ARBA00022676"/>
    </source>
</evidence>
<dbReference type="PANTHER" id="PTHR30160:SF1">
    <property type="entry name" value="LIPOPOLYSACCHARIDE 1,2-N-ACETYLGLUCOSAMINETRANSFERASE-RELATED"/>
    <property type="match status" value="1"/>
</dbReference>
<evidence type="ECO:0000313" key="4">
    <source>
        <dbReference type="Proteomes" id="UP000244892"/>
    </source>
</evidence>
<dbReference type="GO" id="GO:0008713">
    <property type="term" value="F:ADP-heptose-lipopolysaccharide heptosyltransferase activity"/>
    <property type="evidence" value="ECO:0007669"/>
    <property type="project" value="TreeGrafter"/>
</dbReference>
<dbReference type="Proteomes" id="UP000244892">
    <property type="component" value="Chromosome"/>
</dbReference>
<keyword evidence="4" id="KW-1185">Reference proteome</keyword>